<dbReference type="RefSeq" id="WP_131459534.1">
    <property type="nucleotide sequence ID" value="NZ_SJJY01000001.1"/>
</dbReference>
<evidence type="ECO:0000313" key="2">
    <source>
        <dbReference type="Proteomes" id="UP000292385"/>
    </source>
</evidence>
<organism evidence="1 2">
    <name type="scientific">Kribbella speibonae</name>
    <dbReference type="NCBI Taxonomy" id="1572660"/>
    <lineage>
        <taxon>Bacteria</taxon>
        <taxon>Bacillati</taxon>
        <taxon>Actinomycetota</taxon>
        <taxon>Actinomycetes</taxon>
        <taxon>Propionibacteriales</taxon>
        <taxon>Kribbellaceae</taxon>
        <taxon>Kribbella</taxon>
    </lineage>
</organism>
<accession>A0ABY2AE18</accession>
<protein>
    <submittedName>
        <fullName evidence="1">Uncharacterized protein</fullName>
    </submittedName>
</protein>
<gene>
    <name evidence="1" type="ORF">E0H58_02405</name>
</gene>
<dbReference type="EMBL" id="SJJY01000001">
    <property type="protein sequence ID" value="TCC26881.1"/>
    <property type="molecule type" value="Genomic_DNA"/>
</dbReference>
<sequence>MTHDLQTCRLPLSAVSAYYHRNLNVGPEPSRPLLRDRDLSIDVGVARPVEIAVVEAAAHSAYLEPRTGTGFLLLPAGETDISSEDGFAGVSWPSEWNDAPAAGLSLQSADLVSLLDRLALSGWTLLEDEHGDAEAAGETPAGRRAVCLFAVRTCHEQLVLEDLQQALTALHAAADLLHHRQ</sequence>
<comment type="caution">
    <text evidence="1">The sequence shown here is derived from an EMBL/GenBank/DDBJ whole genome shotgun (WGS) entry which is preliminary data.</text>
</comment>
<evidence type="ECO:0000313" key="1">
    <source>
        <dbReference type="EMBL" id="TCC26881.1"/>
    </source>
</evidence>
<dbReference type="Proteomes" id="UP000292385">
    <property type="component" value="Unassembled WGS sequence"/>
</dbReference>
<name>A0ABY2AE18_9ACTN</name>
<keyword evidence="2" id="KW-1185">Reference proteome</keyword>
<reference evidence="1 2" key="1">
    <citation type="submission" date="2019-02" db="EMBL/GenBank/DDBJ databases">
        <title>Kribbella capetownensis sp. nov. and Kribbella speibonae sp. nov., isolated from soil.</title>
        <authorList>
            <person name="Curtis S.M."/>
            <person name="Norton I."/>
            <person name="Everest G.J."/>
            <person name="Meyers P.R."/>
        </authorList>
    </citation>
    <scope>NUCLEOTIDE SEQUENCE [LARGE SCALE GENOMIC DNA]</scope>
    <source>
        <strain evidence="1 2">SK5</strain>
    </source>
</reference>
<proteinExistence type="predicted"/>